<dbReference type="CDD" id="cd10329">
    <property type="entry name" value="SLC5sbd_SGLT1-like"/>
    <property type="match status" value="1"/>
</dbReference>
<feature type="transmembrane region" description="Helical" evidence="7">
    <location>
        <begin position="104"/>
        <end position="123"/>
    </location>
</feature>
<dbReference type="PANTHER" id="PTHR11819">
    <property type="entry name" value="SOLUTE CARRIER FAMILY 5"/>
    <property type="match status" value="1"/>
</dbReference>
<comment type="similarity">
    <text evidence="2 6">Belongs to the sodium:solute symporter (SSF) (TC 2.A.21) family.</text>
</comment>
<evidence type="ECO:0000256" key="6">
    <source>
        <dbReference type="RuleBase" id="RU362091"/>
    </source>
</evidence>
<comment type="subcellular location">
    <subcellularLocation>
        <location evidence="1">Membrane</location>
        <topology evidence="1">Multi-pass membrane protein</topology>
    </subcellularLocation>
</comment>
<feature type="transmembrane region" description="Helical" evidence="7">
    <location>
        <begin position="182"/>
        <end position="209"/>
    </location>
</feature>
<feature type="transmembrane region" description="Helical" evidence="7">
    <location>
        <begin position="433"/>
        <end position="452"/>
    </location>
</feature>
<evidence type="ECO:0000256" key="2">
    <source>
        <dbReference type="ARBA" id="ARBA00006434"/>
    </source>
</evidence>
<accession>A0A0K2T8L4</accession>
<dbReference type="GO" id="GO:0005886">
    <property type="term" value="C:plasma membrane"/>
    <property type="evidence" value="ECO:0007669"/>
    <property type="project" value="TreeGrafter"/>
</dbReference>
<keyword evidence="3 7" id="KW-0812">Transmembrane</keyword>
<feature type="transmembrane region" description="Helical" evidence="7">
    <location>
        <begin position="389"/>
        <end position="412"/>
    </location>
</feature>
<feature type="transmembrane region" description="Helical" evidence="7">
    <location>
        <begin position="144"/>
        <end position="170"/>
    </location>
</feature>
<dbReference type="EMBL" id="HACA01005063">
    <property type="protein sequence ID" value="CDW22424.1"/>
    <property type="molecule type" value="Transcribed_RNA"/>
</dbReference>
<reference evidence="8" key="1">
    <citation type="submission" date="2014-05" db="EMBL/GenBank/DDBJ databases">
        <authorList>
            <person name="Chronopoulou M."/>
        </authorList>
    </citation>
    <scope>NUCLEOTIDE SEQUENCE</scope>
    <source>
        <tissue evidence="8">Whole organism</tissue>
    </source>
</reference>
<organism evidence="8">
    <name type="scientific">Lepeophtheirus salmonis</name>
    <name type="common">Salmon louse</name>
    <name type="synonym">Caligus salmonis</name>
    <dbReference type="NCBI Taxonomy" id="72036"/>
    <lineage>
        <taxon>Eukaryota</taxon>
        <taxon>Metazoa</taxon>
        <taxon>Ecdysozoa</taxon>
        <taxon>Arthropoda</taxon>
        <taxon>Crustacea</taxon>
        <taxon>Multicrustacea</taxon>
        <taxon>Hexanauplia</taxon>
        <taxon>Copepoda</taxon>
        <taxon>Siphonostomatoida</taxon>
        <taxon>Caligidae</taxon>
        <taxon>Lepeophtheirus</taxon>
    </lineage>
</organism>
<feature type="transmembrane region" description="Helical" evidence="7">
    <location>
        <begin position="464"/>
        <end position="488"/>
    </location>
</feature>
<name>A0A0K2T8L4_LEPSM</name>
<dbReference type="InterPro" id="IPR001734">
    <property type="entry name" value="Na/solute_symporter"/>
</dbReference>
<feature type="non-terminal residue" evidence="8">
    <location>
        <position position="1"/>
    </location>
</feature>
<evidence type="ECO:0000256" key="7">
    <source>
        <dbReference type="SAM" id="Phobius"/>
    </source>
</evidence>
<feature type="transmembrane region" description="Helical" evidence="7">
    <location>
        <begin position="495"/>
        <end position="513"/>
    </location>
</feature>
<dbReference type="PROSITE" id="PS50283">
    <property type="entry name" value="NA_SOLUT_SYMP_3"/>
    <property type="match status" value="1"/>
</dbReference>
<evidence type="ECO:0000256" key="3">
    <source>
        <dbReference type="ARBA" id="ARBA00022692"/>
    </source>
</evidence>
<proteinExistence type="inferred from homology"/>
<evidence type="ECO:0000256" key="1">
    <source>
        <dbReference type="ARBA" id="ARBA00004141"/>
    </source>
</evidence>
<feature type="transmembrane region" description="Helical" evidence="7">
    <location>
        <begin position="27"/>
        <end position="47"/>
    </location>
</feature>
<evidence type="ECO:0000256" key="4">
    <source>
        <dbReference type="ARBA" id="ARBA00022989"/>
    </source>
</evidence>
<feature type="transmembrane region" description="Helical" evidence="7">
    <location>
        <begin position="285"/>
        <end position="303"/>
    </location>
</feature>
<dbReference type="PANTHER" id="PTHR11819:SF195">
    <property type="entry name" value="SODIUM_GLUCOSE COTRANSPORTER 4"/>
    <property type="match status" value="1"/>
</dbReference>
<dbReference type="NCBIfam" id="TIGR00813">
    <property type="entry name" value="sss"/>
    <property type="match status" value="1"/>
</dbReference>
<evidence type="ECO:0000313" key="8">
    <source>
        <dbReference type="EMBL" id="CDW22424.1"/>
    </source>
</evidence>
<keyword evidence="5 7" id="KW-0472">Membrane</keyword>
<dbReference type="AlphaFoldDB" id="A0A0K2T8L4"/>
<dbReference type="InterPro" id="IPR038377">
    <property type="entry name" value="Na/Glc_symporter_sf"/>
</dbReference>
<feature type="transmembrane region" description="Helical" evidence="7">
    <location>
        <begin position="543"/>
        <end position="564"/>
    </location>
</feature>
<feature type="transmembrane region" description="Helical" evidence="7">
    <location>
        <begin position="68"/>
        <end position="92"/>
    </location>
</feature>
<protein>
    <submittedName>
        <fullName evidence="8">Uncharacterized protein</fullName>
    </submittedName>
</protein>
<feature type="transmembrane region" description="Helical" evidence="7">
    <location>
        <begin position="324"/>
        <end position="345"/>
    </location>
</feature>
<feature type="transmembrane region" description="Helical" evidence="7">
    <location>
        <begin position="216"/>
        <end position="234"/>
    </location>
</feature>
<dbReference type="Gene3D" id="1.20.1730.10">
    <property type="entry name" value="Sodium/glucose cotransporter"/>
    <property type="match status" value="1"/>
</dbReference>
<sequence length="647" mass="71934">FKVILKLFCCLITNNKENMKEFLGIDWLDYLVISAYFVIIGFTGIYSSYRSSRDSVGGYFLASRKIHFIPVGASIFASNIGSGHFIGLAGSAAKSGIGVNAFELGATFFILLLGWFFLPVYLGSGVYTMPEYLQKRFGGQRIKMYISILTLILYVFTKISADLYAGALFITVATKTEEKGDLSLYISILILLAFACIFTIFGGLTAVIWTDFIQTILMIVGALILSILSIYEVGGYESLLVKFFSSNPSNLLPKDPNDLSKGYCGEIEEDALHLFRSSIPGRSDLPWTGVVFGLSISAIWYWCSDQVIVQRALAAKNFSHAKGGCIIASYLKLLPLWFIILPGMASRVLFKDVIACSTPSKCKELCNSELGCSNQAFILLVTHLLPEGIRGLMIAVMLAALMSSLTSIFNSASTIFTMDIYRYIRNKSSENELVIVGRIFVFILVIISILWIPVIQSANDSQLFIYIQSITSFLSPPICAVYLLALFWTPTNEPGAFWGLLIGLAIGLIRFGLEFGYSEPACGDVNSPRPPSWWYLLIKDLHFLNFSILLWCISGLITITISLITPSIPKNKLFGLTYWSRKQIYIGKENHEIFDKKCNRTASDGTPIVNSLETMEVLEETPIWNVICEYNAYLILGISSFFVGFYA</sequence>
<dbReference type="OrthoDB" id="6132759at2759"/>
<keyword evidence="4 7" id="KW-1133">Transmembrane helix</keyword>
<dbReference type="Pfam" id="PF00474">
    <property type="entry name" value="SSF"/>
    <property type="match status" value="1"/>
</dbReference>
<dbReference type="GO" id="GO:0005412">
    <property type="term" value="F:D-glucose:sodium symporter activity"/>
    <property type="evidence" value="ECO:0007669"/>
    <property type="project" value="TreeGrafter"/>
</dbReference>
<evidence type="ECO:0000256" key="5">
    <source>
        <dbReference type="ARBA" id="ARBA00023136"/>
    </source>
</evidence>